<evidence type="ECO:0000313" key="2">
    <source>
        <dbReference type="Proteomes" id="UP001050691"/>
    </source>
</evidence>
<sequence length="193" mass="22466">MATEVLFLDLIREPTAEELETCFDDVIPLPRGFRNAVFGKSINNPQTVVGFLTWNKVESQYNFRNSKLFPKFVTRLARFGICPFHTFYVYFEQGLPHTVLRSPVILELIMVKQRQDILPNQVNHAFNEYARIASEHGLRSYYYGHKYQDPTFFVMLLDWESREGSAISSLALDRLMKEITMVDTKVVRHIVAP</sequence>
<accession>A0AAV5ANC6</accession>
<dbReference type="AlphaFoldDB" id="A0AAV5ANC6"/>
<evidence type="ECO:0000313" key="1">
    <source>
        <dbReference type="EMBL" id="GJJ16109.1"/>
    </source>
</evidence>
<gene>
    <name evidence="1" type="ORF">Clacol_010388</name>
</gene>
<organism evidence="1 2">
    <name type="scientific">Clathrus columnatus</name>
    <dbReference type="NCBI Taxonomy" id="1419009"/>
    <lineage>
        <taxon>Eukaryota</taxon>
        <taxon>Fungi</taxon>
        <taxon>Dikarya</taxon>
        <taxon>Basidiomycota</taxon>
        <taxon>Agaricomycotina</taxon>
        <taxon>Agaricomycetes</taxon>
        <taxon>Phallomycetidae</taxon>
        <taxon>Phallales</taxon>
        <taxon>Clathraceae</taxon>
        <taxon>Clathrus</taxon>
    </lineage>
</organism>
<dbReference type="Proteomes" id="UP001050691">
    <property type="component" value="Unassembled WGS sequence"/>
</dbReference>
<comment type="caution">
    <text evidence="1">The sequence shown here is derived from an EMBL/GenBank/DDBJ whole genome shotgun (WGS) entry which is preliminary data.</text>
</comment>
<dbReference type="Gene3D" id="3.30.70.100">
    <property type="match status" value="1"/>
</dbReference>
<proteinExistence type="predicted"/>
<dbReference type="EMBL" id="BPWL01000013">
    <property type="protein sequence ID" value="GJJ16109.1"/>
    <property type="molecule type" value="Genomic_DNA"/>
</dbReference>
<keyword evidence="2" id="KW-1185">Reference proteome</keyword>
<name>A0AAV5ANC6_9AGAM</name>
<reference evidence="1" key="1">
    <citation type="submission" date="2021-10" db="EMBL/GenBank/DDBJ databases">
        <title>De novo Genome Assembly of Clathrus columnatus (Basidiomycota, Fungi) Using Illumina and Nanopore Sequence Data.</title>
        <authorList>
            <person name="Ogiso-Tanaka E."/>
            <person name="Itagaki H."/>
            <person name="Hosoya T."/>
            <person name="Hosaka K."/>
        </authorList>
    </citation>
    <scope>NUCLEOTIDE SEQUENCE</scope>
    <source>
        <strain evidence="1">MO-923</strain>
    </source>
</reference>
<protein>
    <submittedName>
        <fullName evidence="1">Uncharacterized protein</fullName>
    </submittedName>
</protein>